<evidence type="ECO:0000259" key="2">
    <source>
        <dbReference type="Pfam" id="PF13579"/>
    </source>
</evidence>
<evidence type="ECO:0000259" key="1">
    <source>
        <dbReference type="Pfam" id="PF00534"/>
    </source>
</evidence>
<dbReference type="Gene3D" id="3.40.50.2000">
    <property type="entry name" value="Glycogen Phosphorylase B"/>
    <property type="match status" value="2"/>
</dbReference>
<dbReference type="PANTHER" id="PTHR12526">
    <property type="entry name" value="GLYCOSYLTRANSFERASE"/>
    <property type="match status" value="1"/>
</dbReference>
<gene>
    <name evidence="3" type="ORF">UFOPK2399_01921</name>
</gene>
<protein>
    <submittedName>
        <fullName evidence="3">Unannotated protein</fullName>
    </submittedName>
</protein>
<dbReference type="GO" id="GO:0016757">
    <property type="term" value="F:glycosyltransferase activity"/>
    <property type="evidence" value="ECO:0007669"/>
    <property type="project" value="TreeGrafter"/>
</dbReference>
<reference evidence="3" key="1">
    <citation type="submission" date="2020-05" db="EMBL/GenBank/DDBJ databases">
        <authorList>
            <person name="Chiriac C."/>
            <person name="Salcher M."/>
            <person name="Ghai R."/>
            <person name="Kavagutti S V."/>
        </authorList>
    </citation>
    <scope>NUCLEOTIDE SEQUENCE</scope>
</reference>
<accession>A0A6J6QG75</accession>
<dbReference type="AlphaFoldDB" id="A0A6J6QG75"/>
<dbReference type="SUPFAM" id="SSF53756">
    <property type="entry name" value="UDP-Glycosyltransferase/glycogen phosphorylase"/>
    <property type="match status" value="1"/>
</dbReference>
<feature type="domain" description="Glycosyl transferase family 1" evidence="1">
    <location>
        <begin position="183"/>
        <end position="335"/>
    </location>
</feature>
<dbReference type="InterPro" id="IPR028098">
    <property type="entry name" value="Glyco_trans_4-like_N"/>
</dbReference>
<dbReference type="Pfam" id="PF00534">
    <property type="entry name" value="Glycos_transf_1"/>
    <property type="match status" value="1"/>
</dbReference>
<dbReference type="PANTHER" id="PTHR12526:SF636">
    <property type="entry name" value="BLL3647 PROTEIN"/>
    <property type="match status" value="1"/>
</dbReference>
<feature type="domain" description="Glycosyltransferase subfamily 4-like N-terminal" evidence="2">
    <location>
        <begin position="13"/>
        <end position="167"/>
    </location>
</feature>
<dbReference type="EMBL" id="CAEZXP010000010">
    <property type="protein sequence ID" value="CAB4709776.1"/>
    <property type="molecule type" value="Genomic_DNA"/>
</dbReference>
<dbReference type="InterPro" id="IPR001296">
    <property type="entry name" value="Glyco_trans_1"/>
</dbReference>
<proteinExistence type="predicted"/>
<dbReference type="Pfam" id="PF13579">
    <property type="entry name" value="Glyco_trans_4_4"/>
    <property type="match status" value="1"/>
</dbReference>
<name>A0A6J6QG75_9ZZZZ</name>
<evidence type="ECO:0000313" key="3">
    <source>
        <dbReference type="EMBL" id="CAB4709776.1"/>
    </source>
</evidence>
<organism evidence="3">
    <name type="scientific">freshwater metagenome</name>
    <dbReference type="NCBI Taxonomy" id="449393"/>
    <lineage>
        <taxon>unclassified sequences</taxon>
        <taxon>metagenomes</taxon>
        <taxon>ecological metagenomes</taxon>
    </lineage>
</organism>
<sequence>MRVAFLLIDGNVTGGQVVAHELMRGVRDRGGTPLAFLPTGGPMAARLEADGIAVARLPLARSYRIDQARGFARTLKGARCNLVNTHSLYVGNQLARLAASFARIPLVQHSHIVEHYSGRPSVARLQHLIERGTIKIPAAFVAVSEPVRDQLIASGAPAERVSVVRNGVALGPDTDPPQSPGLTLVCAARLAAVKGQDVLLAALALAPADIQVRFVGDDLEGGSFRSDLERQVSDLGLGERVEFLGHRNDLDELLDASDGLVLPSRDEGLPLVALEAMARSRPVIATAVGGLPSLVHDGESGLLVAAEAPAELAAALVRLRDDPQLRRSLAHAGRARVAREFSADRMREQTLAIFDQVAR</sequence>